<dbReference type="GO" id="GO:0005829">
    <property type="term" value="C:cytosol"/>
    <property type="evidence" value="ECO:0007669"/>
    <property type="project" value="TreeGrafter"/>
</dbReference>
<dbReference type="CDD" id="cd00448">
    <property type="entry name" value="YjgF_YER057c_UK114_family"/>
    <property type="match status" value="1"/>
</dbReference>
<dbReference type="STRING" id="477680.SAMN05421788_105147"/>
<reference evidence="3" key="1">
    <citation type="submission" date="2017-01" db="EMBL/GenBank/DDBJ databases">
        <authorList>
            <person name="Varghese N."/>
            <person name="Submissions S."/>
        </authorList>
    </citation>
    <scope>NUCLEOTIDE SEQUENCE [LARGE SCALE GENOMIC DNA]</scope>
    <source>
        <strain evidence="3">DSM 21054</strain>
    </source>
</reference>
<dbReference type="Pfam" id="PF01042">
    <property type="entry name" value="Ribonuc_L-PSP"/>
    <property type="match status" value="1"/>
</dbReference>
<accession>A0A173MD44</accession>
<dbReference type="GO" id="GO:0019239">
    <property type="term" value="F:deaminase activity"/>
    <property type="evidence" value="ECO:0007669"/>
    <property type="project" value="TreeGrafter"/>
</dbReference>
<dbReference type="PROSITE" id="PS01094">
    <property type="entry name" value="UPF0076"/>
    <property type="match status" value="1"/>
</dbReference>
<dbReference type="InterPro" id="IPR006056">
    <property type="entry name" value="RidA"/>
</dbReference>
<organism evidence="2 3">
    <name type="scientific">Filimonas lacunae</name>
    <dbReference type="NCBI Taxonomy" id="477680"/>
    <lineage>
        <taxon>Bacteria</taxon>
        <taxon>Pseudomonadati</taxon>
        <taxon>Bacteroidota</taxon>
        <taxon>Chitinophagia</taxon>
        <taxon>Chitinophagales</taxon>
        <taxon>Chitinophagaceae</taxon>
        <taxon>Filimonas</taxon>
    </lineage>
</organism>
<name>A0A173MD44_9BACT</name>
<dbReference type="RefSeq" id="WP_076379990.1">
    <property type="nucleotide sequence ID" value="NZ_AP017422.1"/>
</dbReference>
<dbReference type="PANTHER" id="PTHR11803:SF39">
    <property type="entry name" value="2-IMINOBUTANOATE_2-IMINOPROPANOATE DEAMINASE"/>
    <property type="match status" value="1"/>
</dbReference>
<evidence type="ECO:0000313" key="3">
    <source>
        <dbReference type="Proteomes" id="UP000186917"/>
    </source>
</evidence>
<gene>
    <name evidence="2" type="ORF">SAMN05421788_105147</name>
</gene>
<comment type="similarity">
    <text evidence="1">Belongs to the RutC family.</text>
</comment>
<dbReference type="InterPro" id="IPR035959">
    <property type="entry name" value="RutC-like_sf"/>
</dbReference>
<dbReference type="EMBL" id="FTOR01000005">
    <property type="protein sequence ID" value="SIT21431.1"/>
    <property type="molecule type" value="Genomic_DNA"/>
</dbReference>
<dbReference type="SUPFAM" id="SSF55298">
    <property type="entry name" value="YjgF-like"/>
    <property type="match status" value="1"/>
</dbReference>
<proteinExistence type="inferred from homology"/>
<evidence type="ECO:0000313" key="2">
    <source>
        <dbReference type="EMBL" id="SIT21431.1"/>
    </source>
</evidence>
<dbReference type="KEGG" id="fln:FLA_1406"/>
<protein>
    <submittedName>
        <fullName evidence="2">Endoribonuclease L-PSP</fullName>
    </submittedName>
</protein>
<dbReference type="InterPro" id="IPR019897">
    <property type="entry name" value="RidA_CS"/>
</dbReference>
<dbReference type="NCBIfam" id="TIGR00004">
    <property type="entry name" value="Rid family detoxifying hydrolase"/>
    <property type="match status" value="1"/>
</dbReference>
<dbReference type="Proteomes" id="UP000186917">
    <property type="component" value="Unassembled WGS sequence"/>
</dbReference>
<keyword evidence="3" id="KW-1185">Reference proteome</keyword>
<dbReference type="Gene3D" id="3.30.1330.40">
    <property type="entry name" value="RutC-like"/>
    <property type="match status" value="1"/>
</dbReference>
<sequence>MIEKGKPVAAGAALPFRDAVFANNAWYISGLVGVHPVTGELVTDSFEAEVKQVMDNLGAVLAKYQLHYQRLTSVTIYLTSMDDYAVVNDIYAGYFTDAFPARVCIGVKELPRKAHIEIAAIAAN</sequence>
<dbReference type="FunFam" id="3.30.1330.40:FF:000001">
    <property type="entry name" value="L-PSP family endoribonuclease"/>
    <property type="match status" value="1"/>
</dbReference>
<dbReference type="InterPro" id="IPR006175">
    <property type="entry name" value="YjgF/YER057c/UK114"/>
</dbReference>
<dbReference type="PANTHER" id="PTHR11803">
    <property type="entry name" value="2-IMINOBUTANOATE/2-IMINOPROPANOATE DEAMINASE RIDA"/>
    <property type="match status" value="1"/>
</dbReference>
<dbReference type="AlphaFoldDB" id="A0A173MD44"/>
<evidence type="ECO:0000256" key="1">
    <source>
        <dbReference type="ARBA" id="ARBA00010552"/>
    </source>
</evidence>